<evidence type="ECO:0000256" key="1">
    <source>
        <dbReference type="SAM" id="MobiDB-lite"/>
    </source>
</evidence>
<dbReference type="AlphaFoldDB" id="X0UL36"/>
<evidence type="ECO:0000259" key="2">
    <source>
        <dbReference type="Pfam" id="PF09972"/>
    </source>
</evidence>
<feature type="compositionally biased region" description="Basic and acidic residues" evidence="1">
    <location>
        <begin position="94"/>
        <end position="106"/>
    </location>
</feature>
<feature type="non-terminal residue" evidence="3">
    <location>
        <position position="120"/>
    </location>
</feature>
<reference evidence="3" key="1">
    <citation type="journal article" date="2014" name="Front. Microbiol.">
        <title>High frequency of phylogenetically diverse reductive dehalogenase-homologous genes in deep subseafloor sedimentary metagenomes.</title>
        <authorList>
            <person name="Kawai M."/>
            <person name="Futagami T."/>
            <person name="Toyoda A."/>
            <person name="Takaki Y."/>
            <person name="Nishi S."/>
            <person name="Hori S."/>
            <person name="Arai W."/>
            <person name="Tsubouchi T."/>
            <person name="Morono Y."/>
            <person name="Uchiyama I."/>
            <person name="Ito T."/>
            <person name="Fujiyama A."/>
            <person name="Inagaki F."/>
            <person name="Takami H."/>
        </authorList>
    </citation>
    <scope>NUCLEOTIDE SEQUENCE</scope>
    <source>
        <strain evidence="3">Expedition CK06-06</strain>
    </source>
</reference>
<comment type="caution">
    <text evidence="3">The sequence shown here is derived from an EMBL/GenBank/DDBJ whole genome shotgun (WGS) entry which is preliminary data.</text>
</comment>
<feature type="region of interest" description="Disordered" evidence="1">
    <location>
        <begin position="94"/>
        <end position="120"/>
    </location>
</feature>
<accession>X0UL36</accession>
<organism evidence="3">
    <name type="scientific">marine sediment metagenome</name>
    <dbReference type="NCBI Taxonomy" id="412755"/>
    <lineage>
        <taxon>unclassified sequences</taxon>
        <taxon>metagenomes</taxon>
        <taxon>ecological metagenomes</taxon>
    </lineage>
</organism>
<dbReference type="Pfam" id="PF09972">
    <property type="entry name" value="DUF2207"/>
    <property type="match status" value="1"/>
</dbReference>
<dbReference type="EMBL" id="BARS01027782">
    <property type="protein sequence ID" value="GAG01068.1"/>
    <property type="molecule type" value="Genomic_DNA"/>
</dbReference>
<dbReference type="InterPro" id="IPR018702">
    <property type="entry name" value="DUF2207"/>
</dbReference>
<feature type="domain" description="DUF2207" evidence="2">
    <location>
        <begin position="29"/>
        <end position="105"/>
    </location>
</feature>
<gene>
    <name evidence="3" type="ORF">S01H1_43606</name>
</gene>
<name>X0UL36_9ZZZZ</name>
<proteinExistence type="predicted"/>
<protein>
    <recommendedName>
        <fullName evidence="2">DUF2207 domain-containing protein</fullName>
    </recommendedName>
</protein>
<evidence type="ECO:0000313" key="3">
    <source>
        <dbReference type="EMBL" id="GAG01068.1"/>
    </source>
</evidence>
<sequence>MIMPWKRAATVLVLLAWTAVAPAATQQERILGYHSDITVHPDGWLTVTETIRVHAAGNRIKRGIYRDFPVRYVGRDGGKVRVPFEVVRVERDGRPEPWHTTPKDPFQRVYMGGEGSALTP</sequence>